<dbReference type="STRING" id="858893.H6BJZ8"/>
<dbReference type="Proteomes" id="UP000007304">
    <property type="component" value="Unassembled WGS sequence"/>
</dbReference>
<reference evidence="6" key="1">
    <citation type="submission" date="2011-07" db="EMBL/GenBank/DDBJ databases">
        <title>The Genome Sequence of Exophiala (Wangiella) dermatitidis NIH/UT8656.</title>
        <authorList>
            <consortium name="The Broad Institute Genome Sequencing Platform"/>
            <person name="Cuomo C."/>
            <person name="Wang Z."/>
            <person name="Hunicke-Smith S."/>
            <person name="Szanislo P.J."/>
            <person name="Earl A."/>
            <person name="Young S.K."/>
            <person name="Zeng Q."/>
            <person name="Gargeya S."/>
            <person name="Fitzgerald M."/>
            <person name="Haas B."/>
            <person name="Abouelleil A."/>
            <person name="Alvarado L."/>
            <person name="Arachchi H.M."/>
            <person name="Berlin A."/>
            <person name="Brown A."/>
            <person name="Chapman S.B."/>
            <person name="Chen Z."/>
            <person name="Dunbar C."/>
            <person name="Freedman E."/>
            <person name="Gearin G."/>
            <person name="Gellesch M."/>
            <person name="Goldberg J."/>
            <person name="Griggs A."/>
            <person name="Gujja S."/>
            <person name="Heiman D."/>
            <person name="Howarth C."/>
            <person name="Larson L."/>
            <person name="Lui A."/>
            <person name="MacDonald P.J.P."/>
            <person name="Montmayeur A."/>
            <person name="Murphy C."/>
            <person name="Neiman D."/>
            <person name="Pearson M."/>
            <person name="Priest M."/>
            <person name="Roberts A."/>
            <person name="Saif S."/>
            <person name="Shea T."/>
            <person name="Shenoy N."/>
            <person name="Sisk P."/>
            <person name="Stolte C."/>
            <person name="Sykes S."/>
            <person name="Wortman J."/>
            <person name="Nusbaum C."/>
            <person name="Birren B."/>
        </authorList>
    </citation>
    <scope>NUCLEOTIDE SEQUENCE</scope>
    <source>
        <strain evidence="6">NIH/UT8656</strain>
    </source>
</reference>
<dbReference type="eggNOG" id="ENOG502SFXK">
    <property type="taxonomic scope" value="Eukaryota"/>
</dbReference>
<keyword evidence="3" id="KW-0539">Nucleus</keyword>
<feature type="region of interest" description="Disordered" evidence="4">
    <location>
        <begin position="120"/>
        <end position="157"/>
    </location>
</feature>
<keyword evidence="7" id="KW-1185">Reference proteome</keyword>
<dbReference type="InterPro" id="IPR001138">
    <property type="entry name" value="Zn2Cys6_DnaBD"/>
</dbReference>
<dbReference type="AlphaFoldDB" id="H6BJZ8"/>
<dbReference type="VEuPathDB" id="FungiDB:HMPREF1120_00664"/>
<gene>
    <name evidence="6" type="ORF">HMPREF1120_00664</name>
</gene>
<dbReference type="GO" id="GO:0008270">
    <property type="term" value="F:zinc ion binding"/>
    <property type="evidence" value="ECO:0007669"/>
    <property type="project" value="InterPro"/>
</dbReference>
<feature type="compositionally biased region" description="Polar residues" evidence="4">
    <location>
        <begin position="646"/>
        <end position="660"/>
    </location>
</feature>
<dbReference type="Pfam" id="PF10680">
    <property type="entry name" value="RRN9"/>
    <property type="match status" value="1"/>
</dbReference>
<dbReference type="OrthoDB" id="5412288at2759"/>
<keyword evidence="2" id="KW-0804">Transcription</keyword>
<feature type="compositionally biased region" description="Acidic residues" evidence="4">
    <location>
        <begin position="261"/>
        <end position="286"/>
    </location>
</feature>
<dbReference type="RefSeq" id="XP_009152913.1">
    <property type="nucleotide sequence ID" value="XM_009154665.1"/>
</dbReference>
<dbReference type="InterPro" id="IPR019622">
    <property type="entry name" value="Rrn9_dom"/>
</dbReference>
<feature type="compositionally biased region" description="Basic residues" evidence="4">
    <location>
        <begin position="376"/>
        <end position="392"/>
    </location>
</feature>
<feature type="compositionally biased region" description="Acidic residues" evidence="4">
    <location>
        <begin position="402"/>
        <end position="414"/>
    </location>
</feature>
<proteinExistence type="predicted"/>
<evidence type="ECO:0000256" key="2">
    <source>
        <dbReference type="ARBA" id="ARBA00023163"/>
    </source>
</evidence>
<dbReference type="GeneID" id="20305303"/>
<dbReference type="InParanoid" id="H6BJZ8"/>
<evidence type="ECO:0000313" key="6">
    <source>
        <dbReference type="EMBL" id="EHY52452.1"/>
    </source>
</evidence>
<feature type="region of interest" description="Disordered" evidence="4">
    <location>
        <begin position="1"/>
        <end position="71"/>
    </location>
</feature>
<name>H6BJZ8_EXODN</name>
<feature type="region of interest" description="Disordered" evidence="4">
    <location>
        <begin position="237"/>
        <end position="340"/>
    </location>
</feature>
<feature type="compositionally biased region" description="Polar residues" evidence="4">
    <location>
        <begin position="147"/>
        <end position="157"/>
    </location>
</feature>
<sequence>MNSDSSYVEDSDGDLGLDLARTIPPQLAPSSPPRQQRPEHTTTGTIAVLDQSTGGGGDNNDEDATSYFTRPNRYFGPASTWRSWTEQERTVALSLDRVRSQDLSVHLFNAFWLKRKAEAEEVDGTTTRNGKRRELSSKGKERAGSGSVASTIDDNAVVNSGQATQRLTLPKSWTAWPLPPDQVPRDELLPHVDVSGAWRATATVVDMRPSADLEGWLIAIAQKMARERWYAREWQDENQQEVKDVVRRDGDGTSGQQGTDSEVEPASDAEESEEAEPGSDIDDEEQHDPGIPLFSSQAVSPLGSDEDEVEEEAGKDKIRTLDENDDKDHRRPVPLADDEKARQYFLPSARHILSNLDKLLFGLHNARRAYAQKPQGKPRGRRLTSSRSRSRSRIFQDQPTTTDEEEEEDEDEDEERRGRRSRRSSSASSVVSSTSRSRTRPRTRTDRLNPRDWSDVVGMAALTGWDAGIVERASERCARLFGENMLFRTFHEGGEAKDKSNTSATVNGRHQSQSYFTEFLAMETTSGDSSAEADAGNQVATTSTSVVFRTSGPCDACRLSKSSCQPVHLHLQHGDLQQGPGGESGRLQPCKKCQDSKTDCSGIAVRYEDKRRSRCCPHHSCPRHAVPFRKLYHLQRHLDTVHRYDNSSGTSPATEIQSRSSSRRFGVSASANASVDVSDADMDTDSAAAAVAAAASINLILCPVPDCPRAVKPFSKPRRLYEHVRNMHPEVNVDDVKEWLRRTRGERRGRWTDERRRRGRSSATSRSVSRSTSRPARARRSSVRNTRFQGTFDFGTLPVDQDKDLEVDIEVEESEAKD</sequence>
<evidence type="ECO:0000256" key="3">
    <source>
        <dbReference type="ARBA" id="ARBA00023242"/>
    </source>
</evidence>
<feature type="domain" description="Rrn9" evidence="5">
    <location>
        <begin position="95"/>
        <end position="186"/>
    </location>
</feature>
<feature type="region of interest" description="Disordered" evidence="4">
    <location>
        <begin position="369"/>
        <end position="450"/>
    </location>
</feature>
<feature type="compositionally biased region" description="Basic and acidic residues" evidence="4">
    <location>
        <begin position="132"/>
        <end position="143"/>
    </location>
</feature>
<evidence type="ECO:0000256" key="1">
    <source>
        <dbReference type="ARBA" id="ARBA00023015"/>
    </source>
</evidence>
<dbReference type="EMBL" id="JH226130">
    <property type="protein sequence ID" value="EHY52452.1"/>
    <property type="molecule type" value="Genomic_DNA"/>
</dbReference>
<organism evidence="6 7">
    <name type="scientific">Exophiala dermatitidis (strain ATCC 34100 / CBS 525.76 / NIH/UT8656)</name>
    <name type="common">Black yeast</name>
    <name type="synonym">Wangiella dermatitidis</name>
    <dbReference type="NCBI Taxonomy" id="858893"/>
    <lineage>
        <taxon>Eukaryota</taxon>
        <taxon>Fungi</taxon>
        <taxon>Dikarya</taxon>
        <taxon>Ascomycota</taxon>
        <taxon>Pezizomycotina</taxon>
        <taxon>Eurotiomycetes</taxon>
        <taxon>Chaetothyriomycetidae</taxon>
        <taxon>Chaetothyriales</taxon>
        <taxon>Herpotrichiellaceae</taxon>
        <taxon>Exophiala</taxon>
    </lineage>
</organism>
<dbReference type="CDD" id="cd00067">
    <property type="entry name" value="GAL4"/>
    <property type="match status" value="1"/>
</dbReference>
<feature type="compositionally biased region" description="Basic and acidic residues" evidence="4">
    <location>
        <begin position="312"/>
        <end position="340"/>
    </location>
</feature>
<keyword evidence="1" id="KW-0805">Transcription regulation</keyword>
<feature type="compositionally biased region" description="Low complexity" evidence="4">
    <location>
        <begin position="424"/>
        <end position="436"/>
    </location>
</feature>
<dbReference type="HOGENOM" id="CLU_381295_0_0_1"/>
<feature type="region of interest" description="Disordered" evidence="4">
    <location>
        <begin position="643"/>
        <end position="667"/>
    </location>
</feature>
<dbReference type="GO" id="GO:0000981">
    <property type="term" value="F:DNA-binding transcription factor activity, RNA polymerase II-specific"/>
    <property type="evidence" value="ECO:0007669"/>
    <property type="project" value="InterPro"/>
</dbReference>
<feature type="region of interest" description="Disordered" evidence="4">
    <location>
        <begin position="748"/>
        <end position="787"/>
    </location>
</feature>
<evidence type="ECO:0000256" key="4">
    <source>
        <dbReference type="SAM" id="MobiDB-lite"/>
    </source>
</evidence>
<evidence type="ECO:0000313" key="7">
    <source>
        <dbReference type="Proteomes" id="UP000007304"/>
    </source>
</evidence>
<feature type="compositionally biased region" description="Low complexity" evidence="4">
    <location>
        <begin position="761"/>
        <end position="775"/>
    </location>
</feature>
<dbReference type="OMA" id="HITHEDG"/>
<accession>H6BJZ8</accession>
<evidence type="ECO:0000259" key="5">
    <source>
        <dbReference type="Pfam" id="PF10680"/>
    </source>
</evidence>
<feature type="compositionally biased region" description="Basic and acidic residues" evidence="4">
    <location>
        <begin position="237"/>
        <end position="251"/>
    </location>
</feature>
<protein>
    <recommendedName>
        <fullName evidence="5">Rrn9 domain-containing protein</fullName>
    </recommendedName>
</protein>